<gene>
    <name evidence="3" type="ORF">ACFFGN_16715</name>
</gene>
<dbReference type="EMBL" id="JBHLTC010000018">
    <property type="protein sequence ID" value="MFC0625722.1"/>
    <property type="molecule type" value="Genomic_DNA"/>
</dbReference>
<organism evidence="3 4">
    <name type="scientific">Kribbella deserti</name>
    <dbReference type="NCBI Taxonomy" id="1926257"/>
    <lineage>
        <taxon>Bacteria</taxon>
        <taxon>Bacillati</taxon>
        <taxon>Actinomycetota</taxon>
        <taxon>Actinomycetes</taxon>
        <taxon>Propionibacteriales</taxon>
        <taxon>Kribbellaceae</taxon>
        <taxon>Kribbella</taxon>
    </lineage>
</organism>
<name>A0ABV6QM58_9ACTN</name>
<dbReference type="InterPro" id="IPR006619">
    <property type="entry name" value="PGRP_domain_met/bac"/>
</dbReference>
<protein>
    <recommendedName>
        <fullName evidence="2">Peptidoglycan recognition protein family domain-containing protein</fullName>
    </recommendedName>
</protein>
<dbReference type="SMART" id="SM00701">
    <property type="entry name" value="PGRP"/>
    <property type="match status" value="1"/>
</dbReference>
<dbReference type="Gene3D" id="3.40.80.10">
    <property type="entry name" value="Peptidoglycan recognition protein-like"/>
    <property type="match status" value="1"/>
</dbReference>
<dbReference type="PANTHER" id="PTHR11022">
    <property type="entry name" value="PEPTIDOGLYCAN RECOGNITION PROTEIN"/>
    <property type="match status" value="1"/>
</dbReference>
<comment type="caution">
    <text evidence="3">The sequence shown here is derived from an EMBL/GenBank/DDBJ whole genome shotgun (WGS) entry which is preliminary data.</text>
</comment>
<dbReference type="InterPro" id="IPR015510">
    <property type="entry name" value="PGRP"/>
</dbReference>
<keyword evidence="4" id="KW-1185">Reference proteome</keyword>
<proteinExistence type="inferred from homology"/>
<dbReference type="InterPro" id="IPR002502">
    <property type="entry name" value="Amidase_domain"/>
</dbReference>
<dbReference type="PANTHER" id="PTHR11022:SF41">
    <property type="entry name" value="PEPTIDOGLYCAN-RECOGNITION PROTEIN LC-RELATED"/>
    <property type="match status" value="1"/>
</dbReference>
<dbReference type="RefSeq" id="WP_380048424.1">
    <property type="nucleotide sequence ID" value="NZ_JBHLTC010000018.1"/>
</dbReference>
<evidence type="ECO:0000313" key="4">
    <source>
        <dbReference type="Proteomes" id="UP001589890"/>
    </source>
</evidence>
<comment type="similarity">
    <text evidence="1">Belongs to the N-acetylmuramoyl-L-alanine amidase 2 family.</text>
</comment>
<evidence type="ECO:0000256" key="1">
    <source>
        <dbReference type="ARBA" id="ARBA00007553"/>
    </source>
</evidence>
<reference evidence="3 4" key="1">
    <citation type="submission" date="2024-09" db="EMBL/GenBank/DDBJ databases">
        <authorList>
            <person name="Sun Q."/>
            <person name="Mori K."/>
        </authorList>
    </citation>
    <scope>NUCLEOTIDE SEQUENCE [LARGE SCALE GENOMIC DNA]</scope>
    <source>
        <strain evidence="3 4">CGMCC 1.15906</strain>
    </source>
</reference>
<dbReference type="Proteomes" id="UP001589890">
    <property type="component" value="Unassembled WGS sequence"/>
</dbReference>
<dbReference type="Pfam" id="PF01510">
    <property type="entry name" value="Amidase_2"/>
    <property type="match status" value="1"/>
</dbReference>
<accession>A0ABV6QM58</accession>
<dbReference type="InterPro" id="IPR036505">
    <property type="entry name" value="Amidase/PGRP_sf"/>
</dbReference>
<evidence type="ECO:0000313" key="3">
    <source>
        <dbReference type="EMBL" id="MFC0625722.1"/>
    </source>
</evidence>
<dbReference type="SUPFAM" id="SSF55846">
    <property type="entry name" value="N-acetylmuramoyl-L-alanine amidase-like"/>
    <property type="match status" value="1"/>
</dbReference>
<sequence>MQLVTRAEWRARPRGSGSAGPFDPRGVCVHWEGSGWAWPWSHTTCDDKVRGIQAYHMDGRGWSDIAYNFLACPHGYVFEGRGLNRRSAANGNVDVNTSWYAVQCMWGTRSGPAPPALLTAARDAIDYCRGQGGAGDALRGHRDMQQTDCPGDQLYSWARRGAPRPNPEDDDMPLTDADIFKLLNFRLGTNNQHGQAVTVGDALRAAAWLAQEFQERGALEEQLDRIEANRSATAVPENQEDPPS</sequence>
<feature type="domain" description="Peptidoglycan recognition protein family" evidence="2">
    <location>
        <begin position="1"/>
        <end position="145"/>
    </location>
</feature>
<evidence type="ECO:0000259" key="2">
    <source>
        <dbReference type="SMART" id="SM00701"/>
    </source>
</evidence>
<dbReference type="CDD" id="cd06583">
    <property type="entry name" value="PGRP"/>
    <property type="match status" value="1"/>
</dbReference>